<evidence type="ECO:0000256" key="4">
    <source>
        <dbReference type="ARBA" id="ARBA00022989"/>
    </source>
</evidence>
<feature type="transmembrane region" description="Helical" evidence="6">
    <location>
        <begin position="137"/>
        <end position="159"/>
    </location>
</feature>
<keyword evidence="5 6" id="KW-0472">Membrane</keyword>
<feature type="transmembrane region" description="Helical" evidence="6">
    <location>
        <begin position="222"/>
        <end position="240"/>
    </location>
</feature>
<gene>
    <name evidence="8" type="ORF">GPECTOR_19g374</name>
</gene>
<dbReference type="PANTHER" id="PTHR31142:SF3">
    <property type="entry name" value="THH1_TOM1_TOM3 DOMAIN-CONTAINING PROTEIN"/>
    <property type="match status" value="1"/>
</dbReference>
<keyword evidence="4 6" id="KW-1133">Transmembrane helix</keyword>
<feature type="transmembrane region" description="Helical" evidence="6">
    <location>
        <begin position="37"/>
        <end position="59"/>
    </location>
</feature>
<dbReference type="InterPro" id="IPR009457">
    <property type="entry name" value="THH1/TOM1/TOM3_dom"/>
</dbReference>
<evidence type="ECO:0000313" key="8">
    <source>
        <dbReference type="EMBL" id="KXZ49923.1"/>
    </source>
</evidence>
<evidence type="ECO:0000259" key="7">
    <source>
        <dbReference type="Pfam" id="PF06454"/>
    </source>
</evidence>
<organism evidence="8 9">
    <name type="scientific">Gonium pectorale</name>
    <name type="common">Green alga</name>
    <dbReference type="NCBI Taxonomy" id="33097"/>
    <lineage>
        <taxon>Eukaryota</taxon>
        <taxon>Viridiplantae</taxon>
        <taxon>Chlorophyta</taxon>
        <taxon>core chlorophytes</taxon>
        <taxon>Chlorophyceae</taxon>
        <taxon>CS clade</taxon>
        <taxon>Chlamydomonadales</taxon>
        <taxon>Volvocaceae</taxon>
        <taxon>Gonium</taxon>
    </lineage>
</organism>
<keyword evidence="3 6" id="KW-0812">Transmembrane</keyword>
<dbReference type="Proteomes" id="UP000075714">
    <property type="component" value="Unassembled WGS sequence"/>
</dbReference>
<protein>
    <recommendedName>
        <fullName evidence="7">THH1/TOM1/TOM3 domain-containing protein</fullName>
    </recommendedName>
</protein>
<dbReference type="InterPro" id="IPR040226">
    <property type="entry name" value="THH1/TOM1/TOM3"/>
</dbReference>
<name>A0A150GJE2_GONPE</name>
<dbReference type="Pfam" id="PF06454">
    <property type="entry name" value="THH1_TOM1-3_dom"/>
    <property type="match status" value="1"/>
</dbReference>
<comment type="caution">
    <text evidence="8">The sequence shown here is derived from an EMBL/GenBank/DDBJ whole genome shotgun (WGS) entry which is preliminary data.</text>
</comment>
<dbReference type="EMBL" id="LSYV01000020">
    <property type="protein sequence ID" value="KXZ49923.1"/>
    <property type="molecule type" value="Genomic_DNA"/>
</dbReference>
<evidence type="ECO:0000313" key="9">
    <source>
        <dbReference type="Proteomes" id="UP000075714"/>
    </source>
</evidence>
<feature type="transmembrane region" description="Helical" evidence="6">
    <location>
        <begin position="105"/>
        <end position="125"/>
    </location>
</feature>
<evidence type="ECO:0000256" key="2">
    <source>
        <dbReference type="ARBA" id="ARBA00006779"/>
    </source>
</evidence>
<dbReference type="AlphaFoldDB" id="A0A150GJE2"/>
<reference evidence="9" key="1">
    <citation type="journal article" date="2016" name="Nat. Commun.">
        <title>The Gonium pectorale genome demonstrates co-option of cell cycle regulation during the evolution of multicellularity.</title>
        <authorList>
            <person name="Hanschen E.R."/>
            <person name="Marriage T.N."/>
            <person name="Ferris P.J."/>
            <person name="Hamaji T."/>
            <person name="Toyoda A."/>
            <person name="Fujiyama A."/>
            <person name="Neme R."/>
            <person name="Noguchi H."/>
            <person name="Minakuchi Y."/>
            <person name="Suzuki M."/>
            <person name="Kawai-Toyooka H."/>
            <person name="Smith D.R."/>
            <person name="Sparks H."/>
            <person name="Anderson J."/>
            <person name="Bakaric R."/>
            <person name="Luria V."/>
            <person name="Karger A."/>
            <person name="Kirschner M.W."/>
            <person name="Durand P.M."/>
            <person name="Michod R.E."/>
            <person name="Nozaki H."/>
            <person name="Olson B.J."/>
        </authorList>
    </citation>
    <scope>NUCLEOTIDE SEQUENCE [LARGE SCALE GENOMIC DNA]</scope>
    <source>
        <strain evidence="9">NIES-2863</strain>
    </source>
</reference>
<proteinExistence type="inferred from homology"/>
<dbReference type="PANTHER" id="PTHR31142">
    <property type="entry name" value="TOBAMOVIRUS MULTIPLICATION PROTEIN 1-LIKE ISOFORM X1"/>
    <property type="match status" value="1"/>
</dbReference>
<dbReference type="OrthoDB" id="19798at2759"/>
<dbReference type="GO" id="GO:0012505">
    <property type="term" value="C:endomembrane system"/>
    <property type="evidence" value="ECO:0007669"/>
    <property type="project" value="UniProtKB-SubCell"/>
</dbReference>
<sequence>MRELVLNDSAVSSLGFPFPEWWRNLEKNEALQTYSNYGIGGAYGVIGLIAFVQLIRLQIRVPEYGWTTQKVFHLLNGLVAALRCSVFLFRPAVEGLHPMVTKLMLLDLPGLLFFTTYTLLVLFWAEIYHQARNLPAAALRPTFLINNVIVYAVLAGLWALTTFGRTSDIQEWAYTVSNLWLAGVFLAAAVGFLLYGGRLFVMLQRFPIESRGRRKKLREVGLVTSICAGCFVFRSVMIATSAADRNDLEVDMLGHPLLNIAYYALAEIIPSFCVLFILRKLPPKSNPQGYQQIPAR</sequence>
<feature type="transmembrane region" description="Helical" evidence="6">
    <location>
        <begin position="260"/>
        <end position="278"/>
    </location>
</feature>
<comment type="similarity">
    <text evidence="2">Belongs to the plant tobamovirus multiplication TOM1 protein family.</text>
</comment>
<accession>A0A150GJE2</accession>
<comment type="subcellular location">
    <subcellularLocation>
        <location evidence="1">Endomembrane system</location>
        <topology evidence="1">Multi-pass membrane protein</topology>
    </subcellularLocation>
</comment>
<feature type="transmembrane region" description="Helical" evidence="6">
    <location>
        <begin position="71"/>
        <end position="93"/>
    </location>
</feature>
<feature type="domain" description="THH1/TOM1/TOM3" evidence="7">
    <location>
        <begin position="19"/>
        <end position="293"/>
    </location>
</feature>
<evidence type="ECO:0000256" key="5">
    <source>
        <dbReference type="ARBA" id="ARBA00023136"/>
    </source>
</evidence>
<evidence type="ECO:0000256" key="1">
    <source>
        <dbReference type="ARBA" id="ARBA00004127"/>
    </source>
</evidence>
<evidence type="ECO:0000256" key="3">
    <source>
        <dbReference type="ARBA" id="ARBA00022692"/>
    </source>
</evidence>
<keyword evidence="9" id="KW-1185">Reference proteome</keyword>
<feature type="transmembrane region" description="Helical" evidence="6">
    <location>
        <begin position="179"/>
        <end position="201"/>
    </location>
</feature>
<evidence type="ECO:0000256" key="6">
    <source>
        <dbReference type="SAM" id="Phobius"/>
    </source>
</evidence>